<dbReference type="Gene3D" id="3.30.450.350">
    <property type="entry name" value="CHASE domain"/>
    <property type="match status" value="1"/>
</dbReference>
<dbReference type="Pfam" id="PF03924">
    <property type="entry name" value="CHASE"/>
    <property type="match status" value="1"/>
</dbReference>
<keyword evidence="15" id="KW-1185">Reference proteome</keyword>
<dbReference type="SUPFAM" id="SSF47384">
    <property type="entry name" value="Homodimeric domain of signal transducing histidine kinase"/>
    <property type="match status" value="1"/>
</dbReference>
<dbReference type="Gene3D" id="1.10.287.130">
    <property type="match status" value="1"/>
</dbReference>
<dbReference type="InterPro" id="IPR036097">
    <property type="entry name" value="HisK_dim/P_sf"/>
</dbReference>
<dbReference type="RefSeq" id="WP_138864696.1">
    <property type="nucleotide sequence ID" value="NZ_VCPC01000003.1"/>
</dbReference>
<evidence type="ECO:0000313" key="14">
    <source>
        <dbReference type="EMBL" id="TMV11632.1"/>
    </source>
</evidence>
<dbReference type="InterPro" id="IPR035965">
    <property type="entry name" value="PAS-like_dom_sf"/>
</dbReference>
<keyword evidence="6 11" id="KW-0812">Transmembrane</keyword>
<evidence type="ECO:0000256" key="4">
    <source>
        <dbReference type="ARBA" id="ARBA00022553"/>
    </source>
</evidence>
<dbReference type="InterPro" id="IPR003661">
    <property type="entry name" value="HisK_dim/P_dom"/>
</dbReference>
<organism evidence="14 15">
    <name type="scientific">Arenibacterium halophilum</name>
    <dbReference type="NCBI Taxonomy" id="2583821"/>
    <lineage>
        <taxon>Bacteria</taxon>
        <taxon>Pseudomonadati</taxon>
        <taxon>Pseudomonadota</taxon>
        <taxon>Alphaproteobacteria</taxon>
        <taxon>Rhodobacterales</taxon>
        <taxon>Paracoccaceae</taxon>
        <taxon>Arenibacterium</taxon>
    </lineage>
</organism>
<evidence type="ECO:0000256" key="10">
    <source>
        <dbReference type="ARBA" id="ARBA00023136"/>
    </source>
</evidence>
<dbReference type="InterPro" id="IPR036890">
    <property type="entry name" value="HATPase_C_sf"/>
</dbReference>
<accession>A0ABY2X768</accession>
<feature type="domain" description="CHASE" evidence="13">
    <location>
        <begin position="117"/>
        <end position="202"/>
    </location>
</feature>
<dbReference type="InterPro" id="IPR005467">
    <property type="entry name" value="His_kinase_dom"/>
</dbReference>
<keyword evidence="4" id="KW-0597">Phosphoprotein</keyword>
<evidence type="ECO:0000256" key="9">
    <source>
        <dbReference type="ARBA" id="ARBA00023012"/>
    </source>
</evidence>
<dbReference type="SUPFAM" id="SSF55874">
    <property type="entry name" value="ATPase domain of HSP90 chaperone/DNA topoisomerase II/histidine kinase"/>
    <property type="match status" value="1"/>
</dbReference>
<feature type="domain" description="Histidine kinase" evidence="12">
    <location>
        <begin position="436"/>
        <end position="677"/>
    </location>
</feature>
<keyword evidence="10 11" id="KW-0472">Membrane</keyword>
<dbReference type="Pfam" id="PF02518">
    <property type="entry name" value="HATPase_c"/>
    <property type="match status" value="1"/>
</dbReference>
<comment type="subcellular location">
    <subcellularLocation>
        <location evidence="2">Membrane</location>
    </subcellularLocation>
</comment>
<dbReference type="SMART" id="SM00387">
    <property type="entry name" value="HATPase_c"/>
    <property type="match status" value="1"/>
</dbReference>
<dbReference type="PANTHER" id="PTHR43711:SF1">
    <property type="entry name" value="HISTIDINE KINASE 1"/>
    <property type="match status" value="1"/>
</dbReference>
<dbReference type="Pfam" id="PF12860">
    <property type="entry name" value="PAS_7"/>
    <property type="match status" value="1"/>
</dbReference>
<dbReference type="InterPro" id="IPR003594">
    <property type="entry name" value="HATPase_dom"/>
</dbReference>
<protein>
    <recommendedName>
        <fullName evidence="3">histidine kinase</fullName>
        <ecNumber evidence="3">2.7.13.3</ecNumber>
    </recommendedName>
</protein>
<dbReference type="CDD" id="cd00082">
    <property type="entry name" value="HisKA"/>
    <property type="match status" value="1"/>
</dbReference>
<evidence type="ECO:0000256" key="7">
    <source>
        <dbReference type="ARBA" id="ARBA00022777"/>
    </source>
</evidence>
<dbReference type="SMART" id="SM01079">
    <property type="entry name" value="CHASE"/>
    <property type="match status" value="1"/>
</dbReference>
<feature type="transmembrane region" description="Helical" evidence="11">
    <location>
        <begin position="268"/>
        <end position="289"/>
    </location>
</feature>
<dbReference type="EC" id="2.7.13.3" evidence="3"/>
<evidence type="ECO:0000256" key="2">
    <source>
        <dbReference type="ARBA" id="ARBA00004370"/>
    </source>
</evidence>
<evidence type="ECO:0000259" key="13">
    <source>
        <dbReference type="PROSITE" id="PS50839"/>
    </source>
</evidence>
<comment type="catalytic activity">
    <reaction evidence="1">
        <text>ATP + protein L-histidine = ADP + protein N-phospho-L-histidine.</text>
        <dbReference type="EC" id="2.7.13.3"/>
    </reaction>
</comment>
<evidence type="ECO:0000313" key="15">
    <source>
        <dbReference type="Proteomes" id="UP001191082"/>
    </source>
</evidence>
<keyword evidence="7" id="KW-0418">Kinase</keyword>
<evidence type="ECO:0000256" key="5">
    <source>
        <dbReference type="ARBA" id="ARBA00022679"/>
    </source>
</evidence>
<dbReference type="PROSITE" id="PS50839">
    <property type="entry name" value="CHASE"/>
    <property type="match status" value="1"/>
</dbReference>
<evidence type="ECO:0000256" key="8">
    <source>
        <dbReference type="ARBA" id="ARBA00022989"/>
    </source>
</evidence>
<dbReference type="Pfam" id="PF00512">
    <property type="entry name" value="HisKA"/>
    <property type="match status" value="1"/>
</dbReference>
<dbReference type="InterPro" id="IPR006189">
    <property type="entry name" value="CHASE_dom"/>
</dbReference>
<dbReference type="InterPro" id="IPR004358">
    <property type="entry name" value="Sig_transdc_His_kin-like_C"/>
</dbReference>
<dbReference type="CDD" id="cd16922">
    <property type="entry name" value="HATPase_EvgS-ArcB-TorS-like"/>
    <property type="match status" value="1"/>
</dbReference>
<evidence type="ECO:0000259" key="12">
    <source>
        <dbReference type="PROSITE" id="PS50109"/>
    </source>
</evidence>
<comment type="caution">
    <text evidence="14">The sequence shown here is derived from an EMBL/GenBank/DDBJ whole genome shotgun (WGS) entry which is preliminary data.</text>
</comment>
<reference evidence="14 15" key="1">
    <citation type="submission" date="2019-05" db="EMBL/GenBank/DDBJ databases">
        <title>Marivita sp. nov. isolated from sea sediment.</title>
        <authorList>
            <person name="Kim W."/>
        </authorList>
    </citation>
    <scope>NUCLEOTIDE SEQUENCE [LARGE SCALE GENOMIC DNA]</scope>
    <source>
        <strain evidence="14 15">CAU 1492</strain>
    </source>
</reference>
<feature type="transmembrane region" description="Helical" evidence="11">
    <location>
        <begin position="16"/>
        <end position="36"/>
    </location>
</feature>
<dbReference type="SMART" id="SM00388">
    <property type="entry name" value="HisKA"/>
    <property type="match status" value="1"/>
</dbReference>
<evidence type="ECO:0000256" key="11">
    <source>
        <dbReference type="SAM" id="Phobius"/>
    </source>
</evidence>
<dbReference type="PRINTS" id="PR00344">
    <property type="entry name" value="BCTRLSENSOR"/>
</dbReference>
<dbReference type="SUPFAM" id="SSF55785">
    <property type="entry name" value="PYP-like sensor domain (PAS domain)"/>
    <property type="match status" value="1"/>
</dbReference>
<dbReference type="EMBL" id="VCPC01000003">
    <property type="protein sequence ID" value="TMV11632.1"/>
    <property type="molecule type" value="Genomic_DNA"/>
</dbReference>
<dbReference type="InterPro" id="IPR050736">
    <property type="entry name" value="Sensor_HK_Regulatory"/>
</dbReference>
<keyword evidence="5" id="KW-0808">Transferase</keyword>
<evidence type="ECO:0000256" key="3">
    <source>
        <dbReference type="ARBA" id="ARBA00012438"/>
    </source>
</evidence>
<keyword evidence="9" id="KW-0902">Two-component regulatory system</keyword>
<evidence type="ECO:0000256" key="1">
    <source>
        <dbReference type="ARBA" id="ARBA00000085"/>
    </source>
</evidence>
<dbReference type="Proteomes" id="UP001191082">
    <property type="component" value="Unassembled WGS sequence"/>
</dbReference>
<evidence type="ECO:0000256" key="6">
    <source>
        <dbReference type="ARBA" id="ARBA00022692"/>
    </source>
</evidence>
<proteinExistence type="predicted"/>
<dbReference type="Gene3D" id="3.30.565.10">
    <property type="entry name" value="Histidine kinase-like ATPase, C-terminal domain"/>
    <property type="match status" value="1"/>
</dbReference>
<name>A0ABY2X768_9RHOB</name>
<keyword evidence="8 11" id="KW-1133">Transmembrane helix</keyword>
<dbReference type="PROSITE" id="PS50109">
    <property type="entry name" value="HIS_KIN"/>
    <property type="match status" value="1"/>
</dbReference>
<sequence>MALNMTAKDPKEISRMFIWFAVIATVVCLSIMAAAIKRDHMFFTQNQRANVTRELNLIARTLDEKLFSIELVSHRIAATASAEPDETSRRAVDQIAGRLRQQYPDIISIAIAPDLKVNHVHPLKGNEAVLGIEYWNLPDQFVGIARAYRERSPVFLGPINLVQGGRGFIVRYPVFVPNGGGKTGDRFWGVISVVIEESGLFSGADPQAAPLTIGLREMDGRGGERGYLAGNAALFNADPVVLPLSAVGDNWQIGALPTGGWRAQSPNLIILLTGGLFVTGLLLTALMLIRRSTMQQAASHNILMHAIDALDEGFILYDSNDRVVMYNEKFLTYWNRSEDEIRVGTKFETLLRLGVRDGEFEDAIGREEEWIAERLAARDAGQTTLQRMSDGRWLKSSDARTPDGYSVGIRSDVTHQKNAQLAAEKANQTKSEFLSNVTHDLRTPLTVIMGYAAFLSNESEQAPLQKLASILKSDEVDLTKARSLAQMAAQHVVKLGNKIDNSASHMLAMVNDLLDLTRIESGNLTLNIESHPARDIARETVDELRPLARKKGLDLVCHGNAGHVLADQSRIKQVLYNLVGNAVKFTDTGGVLVKVEDRDGFTVFTVEDTGCGIPPEQVDRVFERFEQVQGPQGRAHKGFGLGLSIARKIVNLHGGTIHATSELGKGSQFIFTLPHAEAPKVTKPAPVQQSLAA</sequence>
<dbReference type="Gene3D" id="3.30.450.20">
    <property type="entry name" value="PAS domain"/>
    <property type="match status" value="1"/>
</dbReference>
<dbReference type="InterPro" id="IPR042240">
    <property type="entry name" value="CHASE_sf"/>
</dbReference>
<dbReference type="PANTHER" id="PTHR43711">
    <property type="entry name" value="TWO-COMPONENT HISTIDINE KINASE"/>
    <property type="match status" value="1"/>
</dbReference>
<gene>
    <name evidence="14" type="ORF">FGK64_15275</name>
</gene>